<gene>
    <name evidence="2" type="ORF">CYMTET_10379</name>
</gene>
<dbReference type="EMBL" id="LGRX02003676">
    <property type="protein sequence ID" value="KAK3281854.1"/>
    <property type="molecule type" value="Genomic_DNA"/>
</dbReference>
<reference evidence="2 3" key="1">
    <citation type="journal article" date="2015" name="Genome Biol. Evol.">
        <title>Comparative Genomics of a Bacterivorous Green Alga Reveals Evolutionary Causalities and Consequences of Phago-Mixotrophic Mode of Nutrition.</title>
        <authorList>
            <person name="Burns J.A."/>
            <person name="Paasch A."/>
            <person name="Narechania A."/>
            <person name="Kim E."/>
        </authorList>
    </citation>
    <scope>NUCLEOTIDE SEQUENCE [LARGE SCALE GENOMIC DNA]</scope>
    <source>
        <strain evidence="2 3">PLY_AMNH</strain>
    </source>
</reference>
<evidence type="ECO:0000313" key="2">
    <source>
        <dbReference type="EMBL" id="KAK3281854.1"/>
    </source>
</evidence>
<evidence type="ECO:0000256" key="1">
    <source>
        <dbReference type="SAM" id="MobiDB-lite"/>
    </source>
</evidence>
<keyword evidence="3" id="KW-1185">Reference proteome</keyword>
<evidence type="ECO:0000313" key="3">
    <source>
        <dbReference type="Proteomes" id="UP001190700"/>
    </source>
</evidence>
<proteinExistence type="predicted"/>
<dbReference type="Proteomes" id="UP001190700">
    <property type="component" value="Unassembled WGS sequence"/>
</dbReference>
<feature type="compositionally biased region" description="Acidic residues" evidence="1">
    <location>
        <begin position="61"/>
        <end position="81"/>
    </location>
</feature>
<dbReference type="AlphaFoldDB" id="A0AAE0LEI6"/>
<comment type="caution">
    <text evidence="2">The sequence shown here is derived from an EMBL/GenBank/DDBJ whole genome shotgun (WGS) entry which is preliminary data.</text>
</comment>
<name>A0AAE0LEI6_9CHLO</name>
<feature type="non-terminal residue" evidence="2">
    <location>
        <position position="1"/>
    </location>
</feature>
<organism evidence="2 3">
    <name type="scientific">Cymbomonas tetramitiformis</name>
    <dbReference type="NCBI Taxonomy" id="36881"/>
    <lineage>
        <taxon>Eukaryota</taxon>
        <taxon>Viridiplantae</taxon>
        <taxon>Chlorophyta</taxon>
        <taxon>Pyramimonadophyceae</taxon>
        <taxon>Pyramimonadales</taxon>
        <taxon>Pyramimonadaceae</taxon>
        <taxon>Cymbomonas</taxon>
    </lineage>
</organism>
<protein>
    <submittedName>
        <fullName evidence="2">Uncharacterized protein</fullName>
    </submittedName>
</protein>
<sequence>QGAVQYEILEGVRNRHQPTWKEGLRLTFLSEGTGSKRDYWKFQDSRGGVGYLKPTQVEMVKEDESDAPAATSDEEDEEEMEQGTPEASPIRVMHIDQDENDEENNDSGGLINEEENSGSTQARRVLLAGLAHVVGEVKLAGALGKDYRTIQRAKEAMAEAVHEIPELLEQVRVQLQEKCARLQTKLLDQRGALERSTEEHSIQMYEKVVKSTERAIFCVTPGSKEYRSQAKRVFEAKVKDSEKLKHAVRGHMPPIHITYPNFKAAAESIANDLNARADPSRASITMHIEKSIWGQIAACMQDPTIMHEFGGVIPVSSGLLKKHKITSADRREGREHDPGVLNLCSRKVGKILLPTEVEQPNGYAMNKAAKELMVWSVDNLPLVMWDGRDDHSNLAFDVVYNMSRLVQAACDRKGDGWRYAAESDSVPKADGHDYNQGPGQKIIISTHQLHNFGSHSGPFNQAPDVLSYAPTVRSSVAKDGKLVVFVKSLKFQRSTAYQHAREEIYMYESFPELFCIPNTEIRKPVLVLTVDSGQDECVRFVGQELLWEGIAMHIPVCLQRLVWQYQAPTIVGRADACGDEVHSNYNIG</sequence>
<accession>A0AAE0LEI6</accession>
<feature type="region of interest" description="Disordered" evidence="1">
    <location>
        <begin position="60"/>
        <end position="91"/>
    </location>
</feature>